<dbReference type="Pfam" id="PF01872">
    <property type="entry name" value="RibD_C"/>
    <property type="match status" value="1"/>
</dbReference>
<dbReference type="Gene3D" id="3.40.430.10">
    <property type="entry name" value="Dihydrofolate Reductase, subunit A"/>
    <property type="match status" value="1"/>
</dbReference>
<reference evidence="2 3" key="1">
    <citation type="submission" date="2024-08" db="EMBL/GenBank/DDBJ databases">
        <authorList>
            <person name="Ishaq N."/>
        </authorList>
    </citation>
    <scope>NUCLEOTIDE SEQUENCE [LARGE SCALE GENOMIC DNA]</scope>
    <source>
        <strain evidence="2 3">DSM 18651</strain>
    </source>
</reference>
<evidence type="ECO:0000259" key="1">
    <source>
        <dbReference type="Pfam" id="PF01872"/>
    </source>
</evidence>
<dbReference type="PANTHER" id="PTHR38011">
    <property type="entry name" value="DIHYDROFOLATE REDUCTASE FAMILY PROTEIN (AFU_ORTHOLOGUE AFUA_8G06820)"/>
    <property type="match status" value="1"/>
</dbReference>
<dbReference type="EMBL" id="JBGMEK010000072">
    <property type="protein sequence ID" value="MFA0813128.1"/>
    <property type="molecule type" value="Genomic_DNA"/>
</dbReference>
<proteinExistence type="predicted"/>
<comment type="caution">
    <text evidence="2">The sequence shown here is derived from an EMBL/GenBank/DDBJ whole genome shotgun (WGS) entry which is preliminary data.</text>
</comment>
<dbReference type="InterPro" id="IPR002734">
    <property type="entry name" value="RibDG_C"/>
</dbReference>
<sequence length="216" mass="23635">MRKIIVNTFVSLDGVMQAPGGPEEDTSGGFEHGGWVAPYFDEGVGEFMGEVFAAPFELLLGYRTYDIFATHWPRVAADPPPESVDDGEIQMAKKIDRTTRYVASRTKPEFTWQGSEWLGDDPVARLREIKASDGPDLLVPGSANFIQTLLKADLVDQFKLLIFPLVLGKGKRLFGAGAIPVGFQIQQSTTTESGAICVIYVRDGNVTTGDFSLQQD</sequence>
<evidence type="ECO:0000313" key="3">
    <source>
        <dbReference type="Proteomes" id="UP001569428"/>
    </source>
</evidence>
<organism evidence="2 3">
    <name type="scientific">Microbulbifer epialgicus</name>
    <dbReference type="NCBI Taxonomy" id="393907"/>
    <lineage>
        <taxon>Bacteria</taxon>
        <taxon>Pseudomonadati</taxon>
        <taxon>Pseudomonadota</taxon>
        <taxon>Gammaproteobacteria</taxon>
        <taxon>Cellvibrionales</taxon>
        <taxon>Microbulbiferaceae</taxon>
        <taxon>Microbulbifer</taxon>
    </lineage>
</organism>
<dbReference type="RefSeq" id="WP_371840893.1">
    <property type="nucleotide sequence ID" value="NZ_JBGMEK010000072.1"/>
</dbReference>
<dbReference type="Proteomes" id="UP001569428">
    <property type="component" value="Unassembled WGS sequence"/>
</dbReference>
<dbReference type="PANTHER" id="PTHR38011:SF2">
    <property type="entry name" value="BIFUNCTIONAL DEAMINASE-REDUCTASE DOMAIN PROTEIN"/>
    <property type="match status" value="1"/>
</dbReference>
<dbReference type="SUPFAM" id="SSF53597">
    <property type="entry name" value="Dihydrofolate reductase-like"/>
    <property type="match status" value="1"/>
</dbReference>
<accession>A0ABV4P419</accession>
<dbReference type="InterPro" id="IPR024072">
    <property type="entry name" value="DHFR-like_dom_sf"/>
</dbReference>
<feature type="domain" description="Bacterial bifunctional deaminase-reductase C-terminal" evidence="1">
    <location>
        <begin position="2"/>
        <end position="194"/>
    </location>
</feature>
<evidence type="ECO:0000313" key="2">
    <source>
        <dbReference type="EMBL" id="MFA0813128.1"/>
    </source>
</evidence>
<keyword evidence="3" id="KW-1185">Reference proteome</keyword>
<protein>
    <submittedName>
        <fullName evidence="2">Dihydrofolate reductase family protein</fullName>
    </submittedName>
</protein>
<name>A0ABV4P419_9GAMM</name>
<gene>
    <name evidence="2" type="ORF">ACCI49_19700</name>
</gene>
<dbReference type="InterPro" id="IPR050765">
    <property type="entry name" value="Riboflavin_Biosynth_HTPR"/>
</dbReference>